<organism evidence="1 2">
    <name type="scientific">Haematococcus lacustris</name>
    <name type="common">Green alga</name>
    <name type="synonym">Haematococcus pluvialis</name>
    <dbReference type="NCBI Taxonomy" id="44745"/>
    <lineage>
        <taxon>Eukaryota</taxon>
        <taxon>Viridiplantae</taxon>
        <taxon>Chlorophyta</taxon>
        <taxon>core chlorophytes</taxon>
        <taxon>Chlorophyceae</taxon>
        <taxon>CS clade</taxon>
        <taxon>Chlamydomonadales</taxon>
        <taxon>Haematococcaceae</taxon>
        <taxon>Haematococcus</taxon>
    </lineage>
</organism>
<proteinExistence type="predicted"/>
<sequence length="346" mass="38312">MLPMVGVRARHFVIDDRVLHGVLTDLGMTTLTRSQFEADSMPHWEKFVQYSQLQNSGWDFTRKVETDGVSVSVHFVRNQVVKEPVEPPCIGRELTATSDFSAATHIAVGVDPGVTQAIKATHAMRDLVTGQVLRQWDWELTKGQLKHDSGLTEAKQDTARWLTAIQPQLQQLARATPAGTTLDSLQAHIQALKATWDALWEEYLKPRWRRQRLGLHHAQDPRRRVLAMSRLAAESEAKAAAPAHQLRHKYVPRKGRWDESEQHPRAAHQSSDMASLLDLDSVLGVAGLACSQAVAAGLQTGWQDDRTLHIHAGTLSEAVSSLGVAFCLCGVPVAHMAWAPSTYTIT</sequence>
<comment type="caution">
    <text evidence="1">The sequence shown here is derived from an EMBL/GenBank/DDBJ whole genome shotgun (WGS) entry which is preliminary data.</text>
</comment>
<evidence type="ECO:0000313" key="2">
    <source>
        <dbReference type="Proteomes" id="UP000485058"/>
    </source>
</evidence>
<reference evidence="1 2" key="1">
    <citation type="submission" date="2020-02" db="EMBL/GenBank/DDBJ databases">
        <title>Draft genome sequence of Haematococcus lacustris strain NIES-144.</title>
        <authorList>
            <person name="Morimoto D."/>
            <person name="Nakagawa S."/>
            <person name="Yoshida T."/>
            <person name="Sawayama S."/>
        </authorList>
    </citation>
    <scope>NUCLEOTIDE SEQUENCE [LARGE SCALE GENOMIC DNA]</scope>
    <source>
        <strain evidence="1 2">NIES-144</strain>
    </source>
</reference>
<dbReference type="Proteomes" id="UP000485058">
    <property type="component" value="Unassembled WGS sequence"/>
</dbReference>
<name>A0A699ZD85_HAELA</name>
<gene>
    <name evidence="1" type="ORF">HaLaN_09340</name>
</gene>
<protein>
    <submittedName>
        <fullName evidence="1">Uncharacterized protein</fullName>
    </submittedName>
</protein>
<keyword evidence="2" id="KW-1185">Reference proteome</keyword>
<dbReference type="EMBL" id="BLLF01000614">
    <property type="protein sequence ID" value="GFH13452.1"/>
    <property type="molecule type" value="Genomic_DNA"/>
</dbReference>
<dbReference type="AlphaFoldDB" id="A0A699ZD85"/>
<accession>A0A699ZD85</accession>
<evidence type="ECO:0000313" key="1">
    <source>
        <dbReference type="EMBL" id="GFH13452.1"/>
    </source>
</evidence>